<evidence type="ECO:0000259" key="7">
    <source>
        <dbReference type="Pfam" id="PF05127"/>
    </source>
</evidence>
<evidence type="ECO:0000256" key="5">
    <source>
        <dbReference type="ARBA" id="ARBA00023315"/>
    </source>
</evidence>
<feature type="domain" description="TcmA/NAT10 helicase" evidence="7">
    <location>
        <begin position="358"/>
        <end position="484"/>
    </location>
</feature>
<organism evidence="8 9">
    <name type="scientific">Choiromyces venosus 120613-1</name>
    <dbReference type="NCBI Taxonomy" id="1336337"/>
    <lineage>
        <taxon>Eukaryota</taxon>
        <taxon>Fungi</taxon>
        <taxon>Dikarya</taxon>
        <taxon>Ascomycota</taxon>
        <taxon>Pezizomycotina</taxon>
        <taxon>Pezizomycetes</taxon>
        <taxon>Pezizales</taxon>
        <taxon>Tuberaceae</taxon>
        <taxon>Choiromyces</taxon>
    </lineage>
</organism>
<keyword evidence="3" id="KW-0547">Nucleotide-binding</keyword>
<dbReference type="OrthoDB" id="5419130at2759"/>
<dbReference type="InterPro" id="IPR027417">
    <property type="entry name" value="P-loop_NTPase"/>
</dbReference>
<feature type="region of interest" description="Disordered" evidence="6">
    <location>
        <begin position="40"/>
        <end position="67"/>
    </location>
</feature>
<keyword evidence="4" id="KW-0067">ATP-binding</keyword>
<feature type="compositionally biased region" description="Basic and acidic residues" evidence="6">
    <location>
        <begin position="50"/>
        <end position="61"/>
    </location>
</feature>
<dbReference type="Pfam" id="PF05127">
    <property type="entry name" value="NAT10_TcmA_helicase"/>
    <property type="match status" value="1"/>
</dbReference>
<dbReference type="AlphaFoldDB" id="A0A3N4JXG2"/>
<dbReference type="EMBL" id="ML120372">
    <property type="protein sequence ID" value="RPB01512.1"/>
    <property type="molecule type" value="Genomic_DNA"/>
</dbReference>
<reference evidence="8 9" key="1">
    <citation type="journal article" date="2018" name="Nat. Ecol. Evol.">
        <title>Pezizomycetes genomes reveal the molecular basis of ectomycorrhizal truffle lifestyle.</title>
        <authorList>
            <person name="Murat C."/>
            <person name="Payen T."/>
            <person name="Noel B."/>
            <person name="Kuo A."/>
            <person name="Morin E."/>
            <person name="Chen J."/>
            <person name="Kohler A."/>
            <person name="Krizsan K."/>
            <person name="Balestrini R."/>
            <person name="Da Silva C."/>
            <person name="Montanini B."/>
            <person name="Hainaut M."/>
            <person name="Levati E."/>
            <person name="Barry K.W."/>
            <person name="Belfiori B."/>
            <person name="Cichocki N."/>
            <person name="Clum A."/>
            <person name="Dockter R.B."/>
            <person name="Fauchery L."/>
            <person name="Guy J."/>
            <person name="Iotti M."/>
            <person name="Le Tacon F."/>
            <person name="Lindquist E.A."/>
            <person name="Lipzen A."/>
            <person name="Malagnac F."/>
            <person name="Mello A."/>
            <person name="Molinier V."/>
            <person name="Miyauchi S."/>
            <person name="Poulain J."/>
            <person name="Riccioni C."/>
            <person name="Rubini A."/>
            <person name="Sitrit Y."/>
            <person name="Splivallo R."/>
            <person name="Traeger S."/>
            <person name="Wang M."/>
            <person name="Zifcakova L."/>
            <person name="Wipf D."/>
            <person name="Zambonelli A."/>
            <person name="Paolocci F."/>
            <person name="Nowrousian M."/>
            <person name="Ottonello S."/>
            <person name="Baldrian P."/>
            <person name="Spatafora J.W."/>
            <person name="Henrissat B."/>
            <person name="Nagy L.G."/>
            <person name="Aury J.M."/>
            <person name="Wincker P."/>
            <person name="Grigoriev I.V."/>
            <person name="Bonfante P."/>
            <person name="Martin F.M."/>
        </authorList>
    </citation>
    <scope>NUCLEOTIDE SEQUENCE [LARGE SCALE GENOMIC DNA]</scope>
    <source>
        <strain evidence="8 9">120613-1</strain>
    </source>
</reference>
<gene>
    <name evidence="8" type="ORF">L873DRAFT_1788200</name>
</gene>
<keyword evidence="2" id="KW-0808">Transferase</keyword>
<dbReference type="GO" id="GO:0005730">
    <property type="term" value="C:nucleolus"/>
    <property type="evidence" value="ECO:0007669"/>
    <property type="project" value="TreeGrafter"/>
</dbReference>
<dbReference type="Proteomes" id="UP000276215">
    <property type="component" value="Unassembled WGS sequence"/>
</dbReference>
<evidence type="ECO:0000256" key="1">
    <source>
        <dbReference type="ARBA" id="ARBA00004123"/>
    </source>
</evidence>
<keyword evidence="9" id="KW-1185">Reference proteome</keyword>
<dbReference type="GO" id="GO:0030686">
    <property type="term" value="C:90S preribosome"/>
    <property type="evidence" value="ECO:0007669"/>
    <property type="project" value="TreeGrafter"/>
</dbReference>
<dbReference type="GO" id="GO:1990883">
    <property type="term" value="F:18S rRNA cytidine N-acetyltransferase activity"/>
    <property type="evidence" value="ECO:0007669"/>
    <property type="project" value="TreeGrafter"/>
</dbReference>
<dbReference type="InterPro" id="IPR007807">
    <property type="entry name" value="TcmA/NAT10_helicase"/>
</dbReference>
<name>A0A3N4JXG2_9PEZI</name>
<comment type="subcellular location">
    <subcellularLocation>
        <location evidence="1">Nucleus</location>
    </subcellularLocation>
</comment>
<dbReference type="Gene3D" id="3.40.50.300">
    <property type="entry name" value="P-loop containing nucleotide triphosphate hydrolases"/>
    <property type="match status" value="1"/>
</dbReference>
<keyword evidence="5" id="KW-0012">Acyltransferase</keyword>
<dbReference type="GO" id="GO:0005524">
    <property type="term" value="F:ATP binding"/>
    <property type="evidence" value="ECO:0007669"/>
    <property type="project" value="UniProtKB-KW"/>
</dbReference>
<dbReference type="PANTHER" id="PTHR10925">
    <property type="entry name" value="N-ACETYLTRANSFERASE 10"/>
    <property type="match status" value="1"/>
</dbReference>
<evidence type="ECO:0000256" key="6">
    <source>
        <dbReference type="SAM" id="MobiDB-lite"/>
    </source>
</evidence>
<evidence type="ECO:0000313" key="8">
    <source>
        <dbReference type="EMBL" id="RPB01512.1"/>
    </source>
</evidence>
<evidence type="ECO:0000256" key="3">
    <source>
        <dbReference type="ARBA" id="ARBA00022741"/>
    </source>
</evidence>
<evidence type="ECO:0000256" key="2">
    <source>
        <dbReference type="ARBA" id="ARBA00022679"/>
    </source>
</evidence>
<dbReference type="STRING" id="1336337.A0A3N4JXG2"/>
<accession>A0A3N4JXG2</accession>
<dbReference type="PANTHER" id="PTHR10925:SF5">
    <property type="entry name" value="RNA CYTIDINE ACETYLTRANSFERASE"/>
    <property type="match status" value="1"/>
</dbReference>
<dbReference type="GO" id="GO:0000049">
    <property type="term" value="F:tRNA binding"/>
    <property type="evidence" value="ECO:0007669"/>
    <property type="project" value="TreeGrafter"/>
</dbReference>
<proteinExistence type="predicted"/>
<dbReference type="GO" id="GO:1904812">
    <property type="term" value="P:rRNA acetylation involved in maturation of SSU-rRNA"/>
    <property type="evidence" value="ECO:0007669"/>
    <property type="project" value="TreeGrafter"/>
</dbReference>
<protein>
    <submittedName>
        <fullName evidence="8">DUF699-domain-containing protein</fullName>
    </submittedName>
</protein>
<dbReference type="InterPro" id="IPR032672">
    <property type="entry name" value="TmcA/NAT10/Kre33"/>
</dbReference>
<sequence>MNLHYILRSADPMQNKSVLWAYKKDFLGFSIIGRSEKLKSRRRKSSVGPRDGRKKDQDPNKPRPKGLRHLNFQEKLIEVANKVKCAAKIMIHKLADPKTACTGRAAIVDASKKMEKFTHIYSAQIKCLSVDEFMDLLKAVVQSLVNGGGEEGAEIADPLLQKPLFAFLDVLKLSETQARTLGLYPILELYRVREEFGDELNPDVFAHITSIRDTLVRKNKASEDGLIDHNYVLEDYLVRMQKRVLSLGNISELVLGDWDKFLEASAPPPKAVPCLVVDDKLNVFPILDARGITALPLVSWEEGMTEQKQELLGLKESHAEGKPVSSLVDISKTVDQAKVIMTFTDTMSEKTLRSTVTLTVGQGRGKSAALGVAISTAIAHSFEALNNSDRLDYDIIQSKSPAFNQAIVRVKTPHQYWQTIQYNQPQDAHILGQAELVVIDEAAAISLLLVQKVMGPYLRFMASTIMGYKGTDRSLSLKLIQQLRE</sequence>
<evidence type="ECO:0000256" key="4">
    <source>
        <dbReference type="ARBA" id="ARBA00022840"/>
    </source>
</evidence>
<evidence type="ECO:0000313" key="9">
    <source>
        <dbReference type="Proteomes" id="UP000276215"/>
    </source>
</evidence>